<keyword evidence="2" id="KW-1185">Reference proteome</keyword>
<dbReference type="EMBL" id="VSRR010013528">
    <property type="protein sequence ID" value="MPC55895.1"/>
    <property type="molecule type" value="Genomic_DNA"/>
</dbReference>
<name>A0A5B7GEW4_PORTR</name>
<protein>
    <submittedName>
        <fullName evidence="1">Uncharacterized protein</fullName>
    </submittedName>
</protein>
<proteinExistence type="predicted"/>
<accession>A0A5B7GEW4</accession>
<evidence type="ECO:0000313" key="1">
    <source>
        <dbReference type="EMBL" id="MPC55895.1"/>
    </source>
</evidence>
<dbReference type="AlphaFoldDB" id="A0A5B7GEW4"/>
<comment type="caution">
    <text evidence="1">The sequence shown here is derived from an EMBL/GenBank/DDBJ whole genome shotgun (WGS) entry which is preliminary data.</text>
</comment>
<evidence type="ECO:0000313" key="2">
    <source>
        <dbReference type="Proteomes" id="UP000324222"/>
    </source>
</evidence>
<gene>
    <name evidence="1" type="ORF">E2C01_049840</name>
</gene>
<sequence length="66" mass="7227">MSGVDKGSSKIQYAKAIKLSVCVSLSFPLLDMTSLSYCILLSTCQPWGKCLRGMSRGRTPELIQID</sequence>
<organism evidence="1 2">
    <name type="scientific">Portunus trituberculatus</name>
    <name type="common">Swimming crab</name>
    <name type="synonym">Neptunus trituberculatus</name>
    <dbReference type="NCBI Taxonomy" id="210409"/>
    <lineage>
        <taxon>Eukaryota</taxon>
        <taxon>Metazoa</taxon>
        <taxon>Ecdysozoa</taxon>
        <taxon>Arthropoda</taxon>
        <taxon>Crustacea</taxon>
        <taxon>Multicrustacea</taxon>
        <taxon>Malacostraca</taxon>
        <taxon>Eumalacostraca</taxon>
        <taxon>Eucarida</taxon>
        <taxon>Decapoda</taxon>
        <taxon>Pleocyemata</taxon>
        <taxon>Brachyura</taxon>
        <taxon>Eubrachyura</taxon>
        <taxon>Portunoidea</taxon>
        <taxon>Portunidae</taxon>
        <taxon>Portuninae</taxon>
        <taxon>Portunus</taxon>
    </lineage>
</organism>
<dbReference type="Proteomes" id="UP000324222">
    <property type="component" value="Unassembled WGS sequence"/>
</dbReference>
<reference evidence="1 2" key="1">
    <citation type="submission" date="2019-05" db="EMBL/GenBank/DDBJ databases">
        <title>Another draft genome of Portunus trituberculatus and its Hox gene families provides insights of decapod evolution.</title>
        <authorList>
            <person name="Jeong J.-H."/>
            <person name="Song I."/>
            <person name="Kim S."/>
            <person name="Choi T."/>
            <person name="Kim D."/>
            <person name="Ryu S."/>
            <person name="Kim W."/>
        </authorList>
    </citation>
    <scope>NUCLEOTIDE SEQUENCE [LARGE SCALE GENOMIC DNA]</scope>
    <source>
        <tissue evidence="1">Muscle</tissue>
    </source>
</reference>